<dbReference type="VEuPathDB" id="VectorBase:LLONM1_005953"/>
<evidence type="ECO:0000313" key="9">
    <source>
        <dbReference type="EnsemblMetazoa" id="LLOJ001424-PA"/>
    </source>
</evidence>
<keyword evidence="2" id="KW-0719">Serine esterase</keyword>
<keyword evidence="3 6" id="KW-0378">Hydrolase</keyword>
<comment type="similarity">
    <text evidence="1 6">Belongs to the type-B carboxylesterase/lipase family.</text>
</comment>
<evidence type="ECO:0000259" key="7">
    <source>
        <dbReference type="Pfam" id="PF00135"/>
    </source>
</evidence>
<reference evidence="10" key="1">
    <citation type="submission" date="2012-05" db="EMBL/GenBank/DDBJ databases">
        <title>Whole Genome Assembly of Lutzomyia longipalpis.</title>
        <authorList>
            <person name="Richards S."/>
            <person name="Qu C."/>
            <person name="Dillon R."/>
            <person name="Worley K."/>
            <person name="Scherer S."/>
            <person name="Batterton M."/>
            <person name="Taylor A."/>
            <person name="Hawes A."/>
            <person name="Hernandez B."/>
            <person name="Kovar C."/>
            <person name="Mandapat C."/>
            <person name="Pham C."/>
            <person name="Qu C."/>
            <person name="Jing C."/>
            <person name="Bess C."/>
            <person name="Bandaranaike D."/>
            <person name="Ngo D."/>
            <person name="Ongeri F."/>
            <person name="Arias F."/>
            <person name="Lara F."/>
            <person name="Weissenberger G."/>
            <person name="Kamau G."/>
            <person name="Han H."/>
            <person name="Shen H."/>
            <person name="Dinh H."/>
            <person name="Khalil I."/>
            <person name="Jones J."/>
            <person name="Shafer J."/>
            <person name="Jayaseelan J."/>
            <person name="Quiroz J."/>
            <person name="Blankenburg K."/>
            <person name="Nguyen L."/>
            <person name="Jackson L."/>
            <person name="Francisco L."/>
            <person name="Tang L.-Y."/>
            <person name="Pu L.-L."/>
            <person name="Perales L."/>
            <person name="Lorensuhewa L."/>
            <person name="Munidasa M."/>
            <person name="Coyle M."/>
            <person name="Taylor M."/>
            <person name="Puazo M."/>
            <person name="Firestine M."/>
            <person name="Scheel M."/>
            <person name="Javaid M."/>
            <person name="Wang M."/>
            <person name="Li M."/>
            <person name="Tabassum N."/>
            <person name="Saada N."/>
            <person name="Osuji N."/>
            <person name="Aqrawi P."/>
            <person name="Fu Q."/>
            <person name="Thornton R."/>
            <person name="Raj R."/>
            <person name="Goodspeed R."/>
            <person name="Mata R."/>
            <person name="Najjar R."/>
            <person name="Gubbala S."/>
            <person name="Lee S."/>
            <person name="Denson S."/>
            <person name="Patil S."/>
            <person name="Macmil S."/>
            <person name="Qi S."/>
            <person name="Matskevitch T."/>
            <person name="Palculict T."/>
            <person name="Mathew T."/>
            <person name="Vee V."/>
            <person name="Velamala V."/>
            <person name="Korchina V."/>
            <person name="Cai W."/>
            <person name="Liu W."/>
            <person name="Dai W."/>
            <person name="Zou X."/>
            <person name="Zhu Y."/>
            <person name="Zhang Y."/>
            <person name="Wu Y.-Q."/>
            <person name="Xin Y."/>
            <person name="Nazarath L."/>
            <person name="Kovar C."/>
            <person name="Han Y."/>
            <person name="Muzny D."/>
            <person name="Gibbs R."/>
        </authorList>
    </citation>
    <scope>NUCLEOTIDE SEQUENCE [LARGE SCALE GENOMIC DNA]</scope>
    <source>
        <strain evidence="10">Jacobina</strain>
    </source>
</reference>
<evidence type="ECO:0000313" key="8">
    <source>
        <dbReference type="EMBL" id="MBC1168990.1"/>
    </source>
</evidence>
<dbReference type="PANTHER" id="PTHR43142:SF1">
    <property type="entry name" value="CARBOXYLIC ESTER HYDROLASE"/>
    <property type="match status" value="1"/>
</dbReference>
<sequence>MKGADLNNVIVYSSCGPIKGVWETSSLDYKYAAFYDIPYAKPPLGPLRFKDPEPLETWPNILDATESPPYTYESQVLDEDCLKLNVYSKNVENPCSPQPVMVFITGGFFIRSPSHKGIVGPDYLLQKDVILITFKYRCGALGFLSSDDPEIGIPGNAGLKDQVILLRWVQENIAAFGGDPHNVTIFGFSAGGCSIHYHMISPLSKGLFQKAIIMSASAFYVRGFMPKLGWAVRLARYLGWRGEDNEEALAFDFLRGVNIADIKDKEEEILTAQDRQNGLPSVYGPTLEAYRSRMTMIIEPPEEMMKNAWSYGIPLMIGGTLNEGLLFYGDAKNNPDVWENINQTPSTIVPYNLTQDPDKRKVFGDKMKLFYFGNDDATVADINTYIDLMGDTSYWYSVYRALMGRLKYQEVTIKAPTWLYHFSFNSPEWYKYRVAIPASGYPGVAHADDTLFLLSNYSGFGVPKRGTREYDMMQLMVRIYTSFATNGDPNNELLAKSIGKWTSVSASQPLICCNIDSTPEMLELPE</sequence>
<organism evidence="9 10">
    <name type="scientific">Lutzomyia longipalpis</name>
    <name type="common">Sand fly</name>
    <dbReference type="NCBI Taxonomy" id="7200"/>
    <lineage>
        <taxon>Eukaryota</taxon>
        <taxon>Metazoa</taxon>
        <taxon>Ecdysozoa</taxon>
        <taxon>Arthropoda</taxon>
        <taxon>Hexapoda</taxon>
        <taxon>Insecta</taxon>
        <taxon>Pterygota</taxon>
        <taxon>Neoptera</taxon>
        <taxon>Endopterygota</taxon>
        <taxon>Diptera</taxon>
        <taxon>Nematocera</taxon>
        <taxon>Psychodoidea</taxon>
        <taxon>Psychodidae</taxon>
        <taxon>Lutzomyia</taxon>
        <taxon>Lutzomyia</taxon>
    </lineage>
</organism>
<dbReference type="InterPro" id="IPR002018">
    <property type="entry name" value="CarbesteraseB"/>
</dbReference>
<keyword evidence="10" id="KW-1185">Reference proteome</keyword>
<dbReference type="Proteomes" id="UP000092461">
    <property type="component" value="Unassembled WGS sequence"/>
</dbReference>
<evidence type="ECO:0000256" key="1">
    <source>
        <dbReference type="ARBA" id="ARBA00005964"/>
    </source>
</evidence>
<dbReference type="AlphaFoldDB" id="A0A1B0CBC5"/>
<dbReference type="PANTHER" id="PTHR43142">
    <property type="entry name" value="CARBOXYLIC ESTER HYDROLASE"/>
    <property type="match status" value="1"/>
</dbReference>
<dbReference type="Gene3D" id="3.40.50.1820">
    <property type="entry name" value="alpha/beta hydrolase"/>
    <property type="match status" value="1"/>
</dbReference>
<evidence type="ECO:0000256" key="4">
    <source>
        <dbReference type="ARBA" id="ARBA00023157"/>
    </source>
</evidence>
<dbReference type="InterPro" id="IPR029058">
    <property type="entry name" value="AB_hydrolase_fold"/>
</dbReference>
<dbReference type="EC" id="3.1.1.-" evidence="6"/>
<evidence type="ECO:0000256" key="5">
    <source>
        <dbReference type="ARBA" id="ARBA00023180"/>
    </source>
</evidence>
<dbReference type="EMBL" id="AJWK01005020">
    <property type="status" value="NOT_ANNOTATED_CDS"/>
    <property type="molecule type" value="Genomic_DNA"/>
</dbReference>
<protein>
    <recommendedName>
        <fullName evidence="6">Carboxylic ester hydrolase</fullName>
        <ecNumber evidence="6">3.1.1.-</ecNumber>
    </recommendedName>
</protein>
<evidence type="ECO:0000313" key="10">
    <source>
        <dbReference type="Proteomes" id="UP000092461"/>
    </source>
</evidence>
<dbReference type="SUPFAM" id="SSF53474">
    <property type="entry name" value="alpha/beta-Hydrolases"/>
    <property type="match status" value="1"/>
</dbReference>
<dbReference type="PROSITE" id="PS00122">
    <property type="entry name" value="CARBOXYLESTERASE_B_1"/>
    <property type="match status" value="1"/>
</dbReference>
<dbReference type="GO" id="GO:0052689">
    <property type="term" value="F:carboxylic ester hydrolase activity"/>
    <property type="evidence" value="ECO:0007669"/>
    <property type="project" value="UniProtKB-KW"/>
</dbReference>
<evidence type="ECO:0000256" key="2">
    <source>
        <dbReference type="ARBA" id="ARBA00022487"/>
    </source>
</evidence>
<reference evidence="8" key="2">
    <citation type="journal article" date="2020" name="BMC">
        <title>Leishmania infection induces a limited differential gene expression in the sand fly midgut.</title>
        <authorList>
            <person name="Coutinho-Abreu I.V."/>
            <person name="Serafim T.D."/>
            <person name="Meneses C."/>
            <person name="Kamhawi S."/>
            <person name="Oliveira F."/>
            <person name="Valenzuela J.G."/>
        </authorList>
    </citation>
    <scope>NUCLEOTIDE SEQUENCE</scope>
    <source>
        <strain evidence="8">Jacobina</strain>
        <tissue evidence="8">Midgut</tissue>
    </source>
</reference>
<dbReference type="InterPro" id="IPR019826">
    <property type="entry name" value="Carboxylesterase_B_AS"/>
</dbReference>
<dbReference type="VEuPathDB" id="VectorBase:LLOJ001424"/>
<proteinExistence type="inferred from homology"/>
<reference evidence="9" key="3">
    <citation type="submission" date="2020-05" db="UniProtKB">
        <authorList>
            <consortium name="EnsemblMetazoa"/>
        </authorList>
    </citation>
    <scope>IDENTIFICATION</scope>
    <source>
        <strain evidence="9">Jacobina</strain>
    </source>
</reference>
<dbReference type="Pfam" id="PF00135">
    <property type="entry name" value="COesterase"/>
    <property type="match status" value="1"/>
</dbReference>
<dbReference type="EMBL" id="GITU01000287">
    <property type="protein sequence ID" value="MBC1168990.1"/>
    <property type="molecule type" value="Transcribed_RNA"/>
</dbReference>
<accession>A0A1B0CBC5</accession>
<evidence type="ECO:0000256" key="6">
    <source>
        <dbReference type="RuleBase" id="RU361235"/>
    </source>
</evidence>
<evidence type="ECO:0000256" key="3">
    <source>
        <dbReference type="ARBA" id="ARBA00022801"/>
    </source>
</evidence>
<name>A0A1B0CBC5_LUTLO</name>
<feature type="domain" description="Carboxylesterase type B" evidence="7">
    <location>
        <begin position="10"/>
        <end position="516"/>
    </location>
</feature>
<keyword evidence="4" id="KW-1015">Disulfide bond</keyword>
<dbReference type="EnsemblMetazoa" id="LLOJ001424-RA">
    <property type="protein sequence ID" value="LLOJ001424-PA"/>
    <property type="gene ID" value="LLOJ001424"/>
</dbReference>
<keyword evidence="5" id="KW-0325">Glycoprotein</keyword>